<dbReference type="SUPFAM" id="SSF51182">
    <property type="entry name" value="RmlC-like cupins"/>
    <property type="match status" value="1"/>
</dbReference>
<gene>
    <name evidence="12" type="ORF">BMJ33_29015</name>
</gene>
<sequence length="476" mass="52227">MTRRIVPVIMAGGKGTRLWPLSRSAAPKQFMQFVNDYTLFQSTLLRVSDQTVYEPAVVITNESFHVLVTEQAREMGVALSAIVLEPVPRNTAAAVAAAALVISRLFKEDRTIHVLASDHDINVDDSYHEAHLIARLEAADGKLATFGITPTEPATGYGYIEVGEALASGAYKVSRFVEKPAFKNALEMLSAGGFYWNSGIFMFSLSTVLVEIAEHAPEVLKAVNLAMSKSVADHDCVLLDTDAFERCPDISFDYAVMEKTSRAVVVPSAFAWSDLGSWDAVWKTGRHDENHNVASAHTTLTDTRNSLIMTQGAHLAVHGLEGIAVIASEDAVYVGRLHDSQNVRKVVNLLAAAPETARLTELHPTTCRPWGDCTTILNGEHFQVRRITVRPGKRLSLQRHRHRCEHWIVIKGTAEVTIANRVQILNENESVCVATGEEHRLANPGNTVTELIEIQTGSYLGDDDIVRASDGVERVE</sequence>
<dbReference type="GO" id="GO:0016853">
    <property type="term" value="F:isomerase activity"/>
    <property type="evidence" value="ECO:0007669"/>
    <property type="project" value="UniProtKB-KW"/>
</dbReference>
<evidence type="ECO:0000259" key="9">
    <source>
        <dbReference type="Pfam" id="PF00483"/>
    </source>
</evidence>
<dbReference type="CDD" id="cd02509">
    <property type="entry name" value="GDP-M1P_Guanylyltransferase"/>
    <property type="match status" value="1"/>
</dbReference>
<feature type="domain" description="Nucleotidyl transferase" evidence="9">
    <location>
        <begin position="7"/>
        <end position="289"/>
    </location>
</feature>
<evidence type="ECO:0000256" key="3">
    <source>
        <dbReference type="ARBA" id="ARBA00022679"/>
    </source>
</evidence>
<evidence type="ECO:0000256" key="5">
    <source>
        <dbReference type="ARBA" id="ARBA00022741"/>
    </source>
</evidence>
<dbReference type="PANTHER" id="PTHR46390">
    <property type="entry name" value="MANNOSE-1-PHOSPHATE GUANYLYLTRANSFERASE"/>
    <property type="match status" value="1"/>
</dbReference>
<evidence type="ECO:0000313" key="13">
    <source>
        <dbReference type="Proteomes" id="UP001190825"/>
    </source>
</evidence>
<dbReference type="Pfam" id="PF22640">
    <property type="entry name" value="ManC_GMP_beta-helix"/>
    <property type="match status" value="1"/>
</dbReference>
<comment type="caution">
    <text evidence="12">The sequence shown here is derived from an EMBL/GenBank/DDBJ whole genome shotgun (WGS) entry which is preliminary data.</text>
</comment>
<evidence type="ECO:0000256" key="2">
    <source>
        <dbReference type="ARBA" id="ARBA00012387"/>
    </source>
</evidence>
<evidence type="ECO:0000256" key="1">
    <source>
        <dbReference type="ARBA" id="ARBA00006115"/>
    </source>
</evidence>
<dbReference type="Proteomes" id="UP001190825">
    <property type="component" value="Unassembled WGS sequence"/>
</dbReference>
<dbReference type="InterPro" id="IPR005835">
    <property type="entry name" value="NTP_transferase_dom"/>
</dbReference>
<keyword evidence="6" id="KW-0342">GTP-binding</keyword>
<dbReference type="InterPro" id="IPR011051">
    <property type="entry name" value="RmlC_Cupin_sf"/>
</dbReference>
<proteinExistence type="inferred from homology"/>
<dbReference type="InterPro" id="IPR054566">
    <property type="entry name" value="ManC/GMP-like_b-helix"/>
</dbReference>
<evidence type="ECO:0000259" key="10">
    <source>
        <dbReference type="Pfam" id="PF01050"/>
    </source>
</evidence>
<keyword evidence="12" id="KW-0413">Isomerase</keyword>
<accession>A0ABX4TFG4</accession>
<comment type="similarity">
    <text evidence="1 8">Belongs to the mannose-6-phosphate isomerase type 2 family.</text>
</comment>
<dbReference type="Gene3D" id="3.90.550.10">
    <property type="entry name" value="Spore Coat Polysaccharide Biosynthesis Protein SpsA, Chain A"/>
    <property type="match status" value="1"/>
</dbReference>
<name>A0ABX4TFG4_9HYPH</name>
<dbReference type="NCBIfam" id="TIGR01479">
    <property type="entry name" value="GMP_PMI"/>
    <property type="match status" value="1"/>
</dbReference>
<dbReference type="CDD" id="cd02213">
    <property type="entry name" value="cupin_PMI_typeII_C"/>
    <property type="match status" value="1"/>
</dbReference>
<evidence type="ECO:0000256" key="7">
    <source>
        <dbReference type="ARBA" id="ARBA00047343"/>
    </source>
</evidence>
<keyword evidence="4 12" id="KW-0548">Nucleotidyltransferase</keyword>
<dbReference type="EC" id="2.7.7.13" evidence="2"/>
<dbReference type="InterPro" id="IPR051161">
    <property type="entry name" value="Mannose-6P_isomerase_type2"/>
</dbReference>
<dbReference type="Gene3D" id="2.60.120.10">
    <property type="entry name" value="Jelly Rolls"/>
    <property type="match status" value="1"/>
</dbReference>
<evidence type="ECO:0000313" key="12">
    <source>
        <dbReference type="EMBL" id="PLT96006.1"/>
    </source>
</evidence>
<dbReference type="Pfam" id="PF00483">
    <property type="entry name" value="NTP_transferase"/>
    <property type="match status" value="1"/>
</dbReference>
<comment type="catalytic activity">
    <reaction evidence="7">
        <text>alpha-D-mannose 1-phosphate + GTP + H(+) = GDP-alpha-D-mannose + diphosphate</text>
        <dbReference type="Rhea" id="RHEA:15229"/>
        <dbReference type="ChEBI" id="CHEBI:15378"/>
        <dbReference type="ChEBI" id="CHEBI:33019"/>
        <dbReference type="ChEBI" id="CHEBI:37565"/>
        <dbReference type="ChEBI" id="CHEBI:57527"/>
        <dbReference type="ChEBI" id="CHEBI:58409"/>
        <dbReference type="EC" id="2.7.7.13"/>
    </reaction>
</comment>
<protein>
    <recommendedName>
        <fullName evidence="2">mannose-1-phosphate guanylyltransferase</fullName>
        <ecNumber evidence="2">2.7.7.13</ecNumber>
    </recommendedName>
</protein>
<keyword evidence="13" id="KW-1185">Reference proteome</keyword>
<dbReference type="SUPFAM" id="SSF53448">
    <property type="entry name" value="Nucleotide-diphospho-sugar transferases"/>
    <property type="match status" value="1"/>
</dbReference>
<evidence type="ECO:0000256" key="8">
    <source>
        <dbReference type="RuleBase" id="RU004190"/>
    </source>
</evidence>
<keyword evidence="3" id="KW-0808">Transferase</keyword>
<dbReference type="InterPro" id="IPR029044">
    <property type="entry name" value="Nucleotide-diphossugar_trans"/>
</dbReference>
<dbReference type="PANTHER" id="PTHR46390:SF1">
    <property type="entry name" value="MANNOSE-1-PHOSPHATE GUANYLYLTRANSFERASE"/>
    <property type="match status" value="1"/>
</dbReference>
<keyword evidence="5" id="KW-0547">Nucleotide-binding</keyword>
<dbReference type="Pfam" id="PF01050">
    <property type="entry name" value="MannoseP_isomer"/>
    <property type="match status" value="1"/>
</dbReference>
<dbReference type="RefSeq" id="WP_101777260.1">
    <property type="nucleotide sequence ID" value="NZ_NBUC01000147.1"/>
</dbReference>
<reference evidence="12 13" key="1">
    <citation type="journal article" date="2018" name="FEMS Microbiol. Ecol.">
        <title>Co-invading symbiotic mutualists of Medicago polymorpha retain high ancestral diversity and contain diverse accessory genomes.</title>
        <authorList>
            <person name="Porter S.S."/>
            <person name="Faber-Hammond J.J."/>
            <person name="Friesen M.L."/>
        </authorList>
    </citation>
    <scope>NUCLEOTIDE SEQUENCE [LARGE SCALE GENOMIC DNA]</scope>
    <source>
        <strain evidence="12 13">Str16</strain>
    </source>
</reference>
<dbReference type="InterPro" id="IPR014710">
    <property type="entry name" value="RmlC-like_jellyroll"/>
</dbReference>
<dbReference type="EMBL" id="NBUC01000147">
    <property type="protein sequence ID" value="PLT96006.1"/>
    <property type="molecule type" value="Genomic_DNA"/>
</dbReference>
<evidence type="ECO:0000256" key="4">
    <source>
        <dbReference type="ARBA" id="ARBA00022695"/>
    </source>
</evidence>
<evidence type="ECO:0000256" key="6">
    <source>
        <dbReference type="ARBA" id="ARBA00023134"/>
    </source>
</evidence>
<organism evidence="12 13">
    <name type="scientific">Sinorhizobium medicae</name>
    <dbReference type="NCBI Taxonomy" id="110321"/>
    <lineage>
        <taxon>Bacteria</taxon>
        <taxon>Pseudomonadati</taxon>
        <taxon>Pseudomonadota</taxon>
        <taxon>Alphaproteobacteria</taxon>
        <taxon>Hyphomicrobiales</taxon>
        <taxon>Rhizobiaceae</taxon>
        <taxon>Sinorhizobium/Ensifer group</taxon>
        <taxon>Sinorhizobium</taxon>
    </lineage>
</organism>
<feature type="domain" description="Mannose-6-phosphate isomerase type II C-terminal" evidence="10">
    <location>
        <begin position="359"/>
        <end position="470"/>
    </location>
</feature>
<dbReference type="GO" id="GO:0016779">
    <property type="term" value="F:nucleotidyltransferase activity"/>
    <property type="evidence" value="ECO:0007669"/>
    <property type="project" value="UniProtKB-KW"/>
</dbReference>
<dbReference type="InterPro" id="IPR049577">
    <property type="entry name" value="GMPP_N"/>
</dbReference>
<feature type="domain" description="MannoseP isomerase/GMP-like beta-helix" evidence="11">
    <location>
        <begin position="302"/>
        <end position="349"/>
    </location>
</feature>
<dbReference type="InterPro" id="IPR006375">
    <property type="entry name" value="Man1P_GuaTrfase/Man6P_Isoase"/>
</dbReference>
<dbReference type="InterPro" id="IPR001538">
    <property type="entry name" value="Man6P_isomerase-2_C"/>
</dbReference>
<evidence type="ECO:0000259" key="11">
    <source>
        <dbReference type="Pfam" id="PF22640"/>
    </source>
</evidence>